<accession>A0A0E9W539</accession>
<sequence length="77" mass="8978">MEIVQQLFPAHHKRHDESQGTSKGQVLVGLHGGQSPAKRDLQLHPCRRHDSTPEYIDTRRMARPEDYICEEVKTFRK</sequence>
<evidence type="ECO:0000313" key="2">
    <source>
        <dbReference type="EMBL" id="JAH85467.1"/>
    </source>
</evidence>
<dbReference type="AlphaFoldDB" id="A0A0E9W539"/>
<name>A0A0E9W539_ANGAN</name>
<reference evidence="2" key="2">
    <citation type="journal article" date="2015" name="Fish Shellfish Immunol.">
        <title>Early steps in the European eel (Anguilla anguilla)-Vibrio vulnificus interaction in the gills: Role of the RtxA13 toxin.</title>
        <authorList>
            <person name="Callol A."/>
            <person name="Pajuelo D."/>
            <person name="Ebbesson L."/>
            <person name="Teles M."/>
            <person name="MacKenzie S."/>
            <person name="Amaro C."/>
        </authorList>
    </citation>
    <scope>NUCLEOTIDE SEQUENCE</scope>
</reference>
<proteinExistence type="predicted"/>
<dbReference type="EMBL" id="GBXM01023110">
    <property type="protein sequence ID" value="JAH85467.1"/>
    <property type="molecule type" value="Transcribed_RNA"/>
</dbReference>
<protein>
    <submittedName>
        <fullName evidence="2">Uncharacterized protein</fullName>
    </submittedName>
</protein>
<evidence type="ECO:0000256" key="1">
    <source>
        <dbReference type="SAM" id="MobiDB-lite"/>
    </source>
</evidence>
<reference evidence="2" key="1">
    <citation type="submission" date="2014-11" db="EMBL/GenBank/DDBJ databases">
        <authorList>
            <person name="Amaro Gonzalez C."/>
        </authorList>
    </citation>
    <scope>NUCLEOTIDE SEQUENCE</scope>
</reference>
<feature type="region of interest" description="Disordered" evidence="1">
    <location>
        <begin position="8"/>
        <end position="39"/>
    </location>
</feature>
<organism evidence="2">
    <name type="scientific">Anguilla anguilla</name>
    <name type="common">European freshwater eel</name>
    <name type="synonym">Muraena anguilla</name>
    <dbReference type="NCBI Taxonomy" id="7936"/>
    <lineage>
        <taxon>Eukaryota</taxon>
        <taxon>Metazoa</taxon>
        <taxon>Chordata</taxon>
        <taxon>Craniata</taxon>
        <taxon>Vertebrata</taxon>
        <taxon>Euteleostomi</taxon>
        <taxon>Actinopterygii</taxon>
        <taxon>Neopterygii</taxon>
        <taxon>Teleostei</taxon>
        <taxon>Anguilliformes</taxon>
        <taxon>Anguillidae</taxon>
        <taxon>Anguilla</taxon>
    </lineage>
</organism>